<accession>A0A6N7WEC4</accession>
<dbReference type="EMBL" id="VUMI01000008">
    <property type="protein sequence ID" value="MSS88085.1"/>
    <property type="molecule type" value="Genomic_DNA"/>
</dbReference>
<protein>
    <submittedName>
        <fullName evidence="1">Uncharacterized protein</fullName>
    </submittedName>
</protein>
<comment type="caution">
    <text evidence="1">The sequence shown here is derived from an EMBL/GenBank/DDBJ whole genome shotgun (WGS) entry which is preliminary data.</text>
</comment>
<evidence type="ECO:0000313" key="2">
    <source>
        <dbReference type="Proteomes" id="UP000436047"/>
    </source>
</evidence>
<name>A0A6N7WEC4_9FIRM</name>
<reference evidence="1 2" key="1">
    <citation type="submission" date="2019-08" db="EMBL/GenBank/DDBJ databases">
        <title>In-depth cultivation of the pig gut microbiome towards novel bacterial diversity and tailored functional studies.</title>
        <authorList>
            <person name="Wylensek D."/>
            <person name="Hitch T.C.A."/>
            <person name="Clavel T."/>
        </authorList>
    </citation>
    <scope>NUCLEOTIDE SEQUENCE [LARGE SCALE GENOMIC DNA]</scope>
    <source>
        <strain evidence="1 2">WCA-389-WT-23B</strain>
    </source>
</reference>
<evidence type="ECO:0000313" key="1">
    <source>
        <dbReference type="EMBL" id="MSS88085.1"/>
    </source>
</evidence>
<gene>
    <name evidence="1" type="ORF">FYJ45_07155</name>
</gene>
<organism evidence="1 2">
    <name type="scientific">Eisenbergiella porci</name>
    <dbReference type="NCBI Taxonomy" id="2652274"/>
    <lineage>
        <taxon>Bacteria</taxon>
        <taxon>Bacillati</taxon>
        <taxon>Bacillota</taxon>
        <taxon>Clostridia</taxon>
        <taxon>Lachnospirales</taxon>
        <taxon>Lachnospiraceae</taxon>
        <taxon>Eisenbergiella</taxon>
    </lineage>
</organism>
<sequence>MTEPVYEYEKYLGFDGVKRMAFRIPFACFDTTVLEETLTYVVRLDTDGWIRKYHKNSNLVEELKAPVEEEKDWYTLKDKVREHLELYCTDENIGKVYGKYAQAHKRGDFSLRFRAQGFFWLPRTLLGIEGQMYAFYDMPKVIHDMNRFAVEVFREKHGKIFDIIQPEVMLFEEETAVPFSEGKGSEKYFCGYGW</sequence>
<keyword evidence="2" id="KW-1185">Reference proteome</keyword>
<dbReference type="Proteomes" id="UP000436047">
    <property type="component" value="Unassembled WGS sequence"/>
</dbReference>
<proteinExistence type="predicted"/>
<dbReference type="AlphaFoldDB" id="A0A6N7WEC4"/>